<gene>
    <name evidence="6" type="ORF">THAOC_02444</name>
</gene>
<dbReference type="InterPro" id="IPR001202">
    <property type="entry name" value="WW_dom"/>
</dbReference>
<dbReference type="SMART" id="SM00271">
    <property type="entry name" value="DnaJ"/>
    <property type="match status" value="1"/>
</dbReference>
<feature type="compositionally biased region" description="Basic and acidic residues" evidence="2">
    <location>
        <begin position="1155"/>
        <end position="1165"/>
    </location>
</feature>
<dbReference type="Gene3D" id="1.10.287.1490">
    <property type="match status" value="1"/>
</dbReference>
<evidence type="ECO:0000256" key="1">
    <source>
        <dbReference type="SAM" id="Coils"/>
    </source>
</evidence>
<accession>K0TEJ9</accession>
<keyword evidence="1" id="KW-0175">Coiled coil</keyword>
<feature type="domain" description="WW" evidence="4">
    <location>
        <begin position="75"/>
        <end position="109"/>
    </location>
</feature>
<keyword evidence="7" id="KW-1185">Reference proteome</keyword>
<dbReference type="SUPFAM" id="SSF46565">
    <property type="entry name" value="Chaperone J-domain"/>
    <property type="match status" value="1"/>
</dbReference>
<comment type="caution">
    <text evidence="6">The sequence shown here is derived from an EMBL/GenBank/DDBJ whole genome shotgun (WGS) entry which is preliminary data.</text>
</comment>
<feature type="region of interest" description="Disordered" evidence="2">
    <location>
        <begin position="320"/>
        <end position="539"/>
    </location>
</feature>
<dbReference type="SUPFAM" id="SSF51045">
    <property type="entry name" value="WW domain"/>
    <property type="match status" value="1"/>
</dbReference>
<evidence type="ECO:0000259" key="4">
    <source>
        <dbReference type="PROSITE" id="PS50020"/>
    </source>
</evidence>
<evidence type="ECO:0008006" key="8">
    <source>
        <dbReference type="Google" id="ProtNLM"/>
    </source>
</evidence>
<feature type="domain" description="J" evidence="5">
    <location>
        <begin position="135"/>
        <end position="198"/>
    </location>
</feature>
<dbReference type="EMBL" id="AGNL01002702">
    <property type="protein sequence ID" value="EJK75820.1"/>
    <property type="molecule type" value="Genomic_DNA"/>
</dbReference>
<dbReference type="OMA" id="CAANSIQ"/>
<dbReference type="SMART" id="SM00456">
    <property type="entry name" value="WW"/>
    <property type="match status" value="1"/>
</dbReference>
<dbReference type="Gene3D" id="2.20.70.10">
    <property type="match status" value="1"/>
</dbReference>
<dbReference type="CDD" id="cd00201">
    <property type="entry name" value="WW"/>
    <property type="match status" value="1"/>
</dbReference>
<dbReference type="PANTHER" id="PTHR43096:SF10">
    <property type="entry name" value="CHAPERONE PROTEIN DNAJ A6, CHLOROPLASTIC"/>
    <property type="match status" value="1"/>
</dbReference>
<evidence type="ECO:0000313" key="7">
    <source>
        <dbReference type="Proteomes" id="UP000266841"/>
    </source>
</evidence>
<dbReference type="Pfam" id="PF00397">
    <property type="entry name" value="WW"/>
    <property type="match status" value="1"/>
</dbReference>
<feature type="compositionally biased region" description="Basic and acidic residues" evidence="2">
    <location>
        <begin position="359"/>
        <end position="372"/>
    </location>
</feature>
<feature type="chain" id="PRO_5003840966" description="WW domain-containing protein" evidence="3">
    <location>
        <begin position="31"/>
        <end position="1191"/>
    </location>
</feature>
<feature type="compositionally biased region" description="Basic and acidic residues" evidence="2">
    <location>
        <begin position="454"/>
        <end position="464"/>
    </location>
</feature>
<sequence>MASKTSPAAARVVRLGVAVSLVMLPPLTDCWSPVARLRSDILAPGPLCRSRAIRTVRIDTSIQMSPASSEKPKLLAQEGDWAAYFDENFGKVYYFNHETGESMWTPPTPSFPSVSEDAVSGENKGQETPSPAQQDFYEVLQVPRTATRAQIKQSYLALAKQHDQLNKGNRRNKEFNDISRAWMVLSDGRQRSRYDRQLEKIDAQREMRAKMIQEEERWRQEEEYEYNNNKEDNKFQRNPIYKKKVDLLDEGNKFSRFLSSGVPPSIEDIEVDEDERMRVIEEAEYAEEMAMLAEEEAYIAEQVARDQEEADRDAAYMRTKQQFEEKRRASSERGVIQDKPLDSTDLNEMMRGMKRKLGKSVDEAARVKEELNRLNNAADATSKQSDANPNQGQQRKQRKSRAVLFPDQMMGRESPRQPKFISYVPPEDVDDEIVQDLPPDGRGPPPRQRPFQSGERDREQERLQSIKARGVGMGKQVEPNTNGFVGSPAIPTKTSSKAREQERLRNMKAMGMGGRPTPVERSTLGGPNESSTNVPPSVESPLAVDIEQLKKEHEENLARLTAEMEESASKTLEEEIVKIAKMHAVEISELREELEASADSRIRDIQAGSTKVEEEIEMLKMDQENELERMREQIVLGVEAEQAEKMYLMQAQHKAEIDEIIAMSNNGAVVDRLEGEIETMKDSHQAELNDMAASHQAEIDQLRAELEEQTAKLAQAHAAEISKLTGQIVAKSESSEYQKKIIDDLNAQHMKEISSLGTQHEKDLDNLRRELDAKSIRDATVKAEDVKREMIEQHKTDIELMKQQHQSEMDRLVKSELDKLKKQHADELAVAEADMTLLKTMAKNVTGELQRDGMSVSDKLGHVLKSIETLYDGEVLQQLRQEVEAREAELNEQIADGTRQMNELQSQLESDQGKEISLEQEIAKLTEWQQTAMSDFKRLRNDATARTSDMAALNKSIESYTREIHNLKKQLEQMGQERDEVHRELESIHKSKKQAEADKLQLERDVQSKELVINKLQSDLQIRHDDVDVLVPEVARLQELTASLNSVIREKTEEYELLQDEVERLKMQYSSSQSAATALHLMEKNLSDEQAKDKDLIANLRAELEAKEAALSELTASQAESVVADVESKLDQYNRESTQVLDDNKRDLASMSSSFEKEKAARDSEVQTSALAKQQERGTVVGSGFSSRRKN</sequence>
<feature type="coiled-coil region" evidence="1">
    <location>
        <begin position="670"/>
        <end position="719"/>
    </location>
</feature>
<evidence type="ECO:0000259" key="5">
    <source>
        <dbReference type="PROSITE" id="PS50076"/>
    </source>
</evidence>
<dbReference type="OrthoDB" id="56179at2759"/>
<protein>
    <recommendedName>
        <fullName evidence="8">WW domain-containing protein</fullName>
    </recommendedName>
</protein>
<dbReference type="InterPro" id="IPR036869">
    <property type="entry name" value="J_dom_sf"/>
</dbReference>
<dbReference type="InterPro" id="IPR036020">
    <property type="entry name" value="WW_dom_sf"/>
</dbReference>
<name>K0TEJ9_THAOC</name>
<feature type="signal peptide" evidence="3">
    <location>
        <begin position="1"/>
        <end position="30"/>
    </location>
</feature>
<dbReference type="CDD" id="cd06257">
    <property type="entry name" value="DnaJ"/>
    <property type="match status" value="1"/>
</dbReference>
<feature type="compositionally biased region" description="Polar residues" evidence="2">
    <location>
        <begin position="373"/>
        <end position="394"/>
    </location>
</feature>
<dbReference type="Proteomes" id="UP000266841">
    <property type="component" value="Unassembled WGS sequence"/>
</dbReference>
<proteinExistence type="predicted"/>
<evidence type="ECO:0000256" key="3">
    <source>
        <dbReference type="SAM" id="SignalP"/>
    </source>
</evidence>
<organism evidence="6 7">
    <name type="scientific">Thalassiosira oceanica</name>
    <name type="common">Marine diatom</name>
    <dbReference type="NCBI Taxonomy" id="159749"/>
    <lineage>
        <taxon>Eukaryota</taxon>
        <taxon>Sar</taxon>
        <taxon>Stramenopiles</taxon>
        <taxon>Ochrophyta</taxon>
        <taxon>Bacillariophyta</taxon>
        <taxon>Coscinodiscophyceae</taxon>
        <taxon>Thalassiosirophycidae</taxon>
        <taxon>Thalassiosirales</taxon>
        <taxon>Thalassiosiraceae</taxon>
        <taxon>Thalassiosira</taxon>
    </lineage>
</organism>
<feature type="region of interest" description="Disordered" evidence="2">
    <location>
        <begin position="1133"/>
        <end position="1191"/>
    </location>
</feature>
<dbReference type="Gene3D" id="1.10.287.110">
    <property type="entry name" value="DnaJ domain"/>
    <property type="match status" value="1"/>
</dbReference>
<keyword evidence="3" id="KW-0732">Signal</keyword>
<dbReference type="eggNOG" id="KOG0715">
    <property type="taxonomic scope" value="Eukaryota"/>
</dbReference>
<feature type="region of interest" description="Disordered" evidence="2">
    <location>
        <begin position="105"/>
        <end position="130"/>
    </location>
</feature>
<feature type="coiled-coil region" evidence="1">
    <location>
        <begin position="543"/>
        <end position="570"/>
    </location>
</feature>
<evidence type="ECO:0000313" key="6">
    <source>
        <dbReference type="EMBL" id="EJK75820.1"/>
    </source>
</evidence>
<dbReference type="InterPro" id="IPR001623">
    <property type="entry name" value="DnaJ_domain"/>
</dbReference>
<feature type="compositionally biased region" description="Basic and acidic residues" evidence="2">
    <location>
        <begin position="320"/>
        <end position="342"/>
    </location>
</feature>
<feature type="coiled-coil region" evidence="1">
    <location>
        <begin position="873"/>
        <end position="921"/>
    </location>
</feature>
<evidence type="ECO:0000256" key="2">
    <source>
        <dbReference type="SAM" id="MobiDB-lite"/>
    </source>
</evidence>
<dbReference type="GO" id="GO:0051082">
    <property type="term" value="F:unfolded protein binding"/>
    <property type="evidence" value="ECO:0007669"/>
    <property type="project" value="TreeGrafter"/>
</dbReference>
<dbReference type="PROSITE" id="PS50076">
    <property type="entry name" value="DNAJ_2"/>
    <property type="match status" value="1"/>
</dbReference>
<dbReference type="GO" id="GO:0005737">
    <property type="term" value="C:cytoplasm"/>
    <property type="evidence" value="ECO:0007669"/>
    <property type="project" value="TreeGrafter"/>
</dbReference>
<reference evidence="6 7" key="1">
    <citation type="journal article" date="2012" name="Genome Biol.">
        <title>Genome and low-iron response of an oceanic diatom adapted to chronic iron limitation.</title>
        <authorList>
            <person name="Lommer M."/>
            <person name="Specht M."/>
            <person name="Roy A.S."/>
            <person name="Kraemer L."/>
            <person name="Andreson R."/>
            <person name="Gutowska M.A."/>
            <person name="Wolf J."/>
            <person name="Bergner S.V."/>
            <person name="Schilhabel M.B."/>
            <person name="Klostermeier U.C."/>
            <person name="Beiko R.G."/>
            <person name="Rosenstiel P."/>
            <person name="Hippler M."/>
            <person name="Laroche J."/>
        </authorList>
    </citation>
    <scope>NUCLEOTIDE SEQUENCE [LARGE SCALE GENOMIC DNA]</scope>
    <source>
        <strain evidence="6 7">CCMP1005</strain>
    </source>
</reference>
<dbReference type="PROSITE" id="PS50020">
    <property type="entry name" value="WW_DOMAIN_2"/>
    <property type="match status" value="1"/>
</dbReference>
<dbReference type="Pfam" id="PF00226">
    <property type="entry name" value="DnaJ"/>
    <property type="match status" value="1"/>
</dbReference>
<dbReference type="AlphaFoldDB" id="K0TEJ9"/>
<dbReference type="PANTHER" id="PTHR43096">
    <property type="entry name" value="DNAJ HOMOLOG 1, MITOCHONDRIAL-RELATED"/>
    <property type="match status" value="1"/>
</dbReference>
<dbReference type="GO" id="GO:0042026">
    <property type="term" value="P:protein refolding"/>
    <property type="evidence" value="ECO:0007669"/>
    <property type="project" value="TreeGrafter"/>
</dbReference>